<gene>
    <name evidence="1" type="ORF">ACFQHW_06345</name>
</gene>
<comment type="caution">
    <text evidence="1">The sequence shown here is derived from an EMBL/GenBank/DDBJ whole genome shotgun (WGS) entry which is preliminary data.</text>
</comment>
<reference evidence="2" key="1">
    <citation type="journal article" date="2019" name="Int. J. Syst. Evol. Microbiol.">
        <title>The Global Catalogue of Microorganisms (GCM) 10K type strain sequencing project: providing services to taxonomists for standard genome sequencing and annotation.</title>
        <authorList>
            <consortium name="The Broad Institute Genomics Platform"/>
            <consortium name="The Broad Institute Genome Sequencing Center for Infectious Disease"/>
            <person name="Wu L."/>
            <person name="Ma J."/>
        </authorList>
    </citation>
    <scope>NUCLEOTIDE SEQUENCE [LARGE SCALE GENOMIC DNA]</scope>
    <source>
        <strain evidence="2">CCM 8897</strain>
    </source>
</reference>
<protein>
    <recommendedName>
        <fullName evidence="3">Transposase</fullName>
    </recommendedName>
</protein>
<dbReference type="RefSeq" id="WP_164511104.1">
    <property type="nucleotide sequence ID" value="NZ_JBHSSM010000016.1"/>
</dbReference>
<name>A0ABW1UQ64_9LACO</name>
<proteinExistence type="predicted"/>
<organism evidence="1 2">
    <name type="scientific">Lapidilactobacillus achengensis</name>
    <dbReference type="NCBI Taxonomy" id="2486000"/>
    <lineage>
        <taxon>Bacteria</taxon>
        <taxon>Bacillati</taxon>
        <taxon>Bacillota</taxon>
        <taxon>Bacilli</taxon>
        <taxon>Lactobacillales</taxon>
        <taxon>Lactobacillaceae</taxon>
        <taxon>Lapidilactobacillus</taxon>
    </lineage>
</organism>
<dbReference type="Proteomes" id="UP001596310">
    <property type="component" value="Unassembled WGS sequence"/>
</dbReference>
<dbReference type="EMBL" id="JBHSSM010000016">
    <property type="protein sequence ID" value="MFC6315193.1"/>
    <property type="molecule type" value="Genomic_DNA"/>
</dbReference>
<accession>A0ABW1UQ64</accession>
<evidence type="ECO:0008006" key="3">
    <source>
        <dbReference type="Google" id="ProtNLM"/>
    </source>
</evidence>
<evidence type="ECO:0000313" key="1">
    <source>
        <dbReference type="EMBL" id="MFC6315193.1"/>
    </source>
</evidence>
<keyword evidence="2" id="KW-1185">Reference proteome</keyword>
<evidence type="ECO:0000313" key="2">
    <source>
        <dbReference type="Proteomes" id="UP001596310"/>
    </source>
</evidence>
<sequence>MAMRIHSKFGYCSVEETKMDARLEKWLKQEKAKKKKSEERVNVSVNRNKVYS</sequence>